<evidence type="ECO:0000256" key="1">
    <source>
        <dbReference type="ARBA" id="ARBA00007951"/>
    </source>
</evidence>
<dbReference type="PANTHER" id="PTHR10030">
    <property type="entry name" value="ALPHA-L-FUCOSIDASE"/>
    <property type="match status" value="1"/>
</dbReference>
<comment type="similarity">
    <text evidence="1">Belongs to the glycosyl hydrolase 29 family.</text>
</comment>
<evidence type="ECO:0000256" key="5">
    <source>
        <dbReference type="ARBA" id="ARBA00023295"/>
    </source>
</evidence>
<keyword evidence="5" id="KW-0326">Glycosidase</keyword>
<comment type="caution">
    <text evidence="8">The sequence shown here is derived from an EMBL/GenBank/DDBJ whole genome shotgun (WGS) entry which is preliminary data.</text>
</comment>
<dbReference type="GO" id="GO:0004560">
    <property type="term" value="F:alpha-L-fucosidase activity"/>
    <property type="evidence" value="ECO:0007669"/>
    <property type="project" value="UniProtKB-EC"/>
</dbReference>
<dbReference type="GO" id="GO:0005764">
    <property type="term" value="C:lysosome"/>
    <property type="evidence" value="ECO:0007669"/>
    <property type="project" value="TreeGrafter"/>
</dbReference>
<evidence type="ECO:0000256" key="6">
    <source>
        <dbReference type="SAM" id="SignalP"/>
    </source>
</evidence>
<dbReference type="InterPro" id="IPR017853">
    <property type="entry name" value="GH"/>
</dbReference>
<evidence type="ECO:0000256" key="3">
    <source>
        <dbReference type="ARBA" id="ARBA00022729"/>
    </source>
</evidence>
<evidence type="ECO:0000313" key="9">
    <source>
        <dbReference type="Proteomes" id="UP000663868"/>
    </source>
</evidence>
<dbReference type="InterPro" id="IPR000933">
    <property type="entry name" value="Glyco_hydro_29"/>
</dbReference>
<dbReference type="GO" id="GO:0016139">
    <property type="term" value="P:glycoside catabolic process"/>
    <property type="evidence" value="ECO:0007669"/>
    <property type="project" value="TreeGrafter"/>
</dbReference>
<evidence type="ECO:0000259" key="7">
    <source>
        <dbReference type="Pfam" id="PF01120"/>
    </source>
</evidence>
<dbReference type="PANTHER" id="PTHR10030:SF37">
    <property type="entry name" value="ALPHA-L-FUCOSIDASE-RELATED"/>
    <property type="match status" value="1"/>
</dbReference>
<dbReference type="Gene3D" id="3.20.20.80">
    <property type="entry name" value="Glycosidases"/>
    <property type="match status" value="1"/>
</dbReference>
<keyword evidence="3 6" id="KW-0732">Signal</keyword>
<name>A0A819NRC9_9BILA</name>
<reference evidence="8" key="1">
    <citation type="submission" date="2021-02" db="EMBL/GenBank/DDBJ databases">
        <authorList>
            <person name="Nowell W R."/>
        </authorList>
    </citation>
    <scope>NUCLEOTIDE SEQUENCE</scope>
</reference>
<dbReference type="SUPFAM" id="SSF51445">
    <property type="entry name" value="(Trans)glycosidases"/>
    <property type="match status" value="1"/>
</dbReference>
<dbReference type="Pfam" id="PF01120">
    <property type="entry name" value="Alpha_L_fucos"/>
    <property type="match status" value="1"/>
</dbReference>
<dbReference type="EMBL" id="CAJOBB010002788">
    <property type="protein sequence ID" value="CAF3998667.1"/>
    <property type="molecule type" value="Genomic_DNA"/>
</dbReference>
<evidence type="ECO:0000313" key="8">
    <source>
        <dbReference type="EMBL" id="CAF3998667.1"/>
    </source>
</evidence>
<evidence type="ECO:0000256" key="2">
    <source>
        <dbReference type="ARBA" id="ARBA00012662"/>
    </source>
</evidence>
<protein>
    <recommendedName>
        <fullName evidence="2">alpha-L-fucosidase</fullName>
        <ecNumber evidence="2">3.2.1.51</ecNumber>
    </recommendedName>
</protein>
<organism evidence="8 9">
    <name type="scientific">Adineta steineri</name>
    <dbReference type="NCBI Taxonomy" id="433720"/>
    <lineage>
        <taxon>Eukaryota</taxon>
        <taxon>Metazoa</taxon>
        <taxon>Spiralia</taxon>
        <taxon>Gnathifera</taxon>
        <taxon>Rotifera</taxon>
        <taxon>Eurotatoria</taxon>
        <taxon>Bdelloidea</taxon>
        <taxon>Adinetida</taxon>
        <taxon>Adinetidae</taxon>
        <taxon>Adineta</taxon>
    </lineage>
</organism>
<keyword evidence="4" id="KW-0378">Hydrolase</keyword>
<proteinExistence type="inferred from homology"/>
<gene>
    <name evidence="8" type="ORF">KXQ929_LOCUS28342</name>
</gene>
<dbReference type="Proteomes" id="UP000663868">
    <property type="component" value="Unassembled WGS sequence"/>
</dbReference>
<feature type="domain" description="Glycoside hydrolase family 29 N-terminal" evidence="7">
    <location>
        <begin position="57"/>
        <end position="368"/>
    </location>
</feature>
<dbReference type="EC" id="3.2.1.51" evidence="2"/>
<feature type="chain" id="PRO_5032389158" description="alpha-L-fucosidase" evidence="6">
    <location>
        <begin position="20"/>
        <end position="482"/>
    </location>
</feature>
<feature type="signal peptide" evidence="6">
    <location>
        <begin position="1"/>
        <end position="19"/>
    </location>
</feature>
<dbReference type="AlphaFoldDB" id="A0A819NRC9"/>
<dbReference type="InterPro" id="IPR057739">
    <property type="entry name" value="Glyco_hydro_29_N"/>
</dbReference>
<sequence>MKEIIIVLLLLVFILESDTHLFRYNRKRKYSSLLSSGKYRISPKTGVHIALPTSEQLEWQAQELGVLIHFNLETFFADGFEYEDIPSPSLFNPYLLNTDNWVQTMIDFGAQYAILVAKHGSGFLMAPTAVTFPLNPSGKIVPYNYAIDYSPMEGRDVLEEFINSCEKKHIRTGFYYTVVANNYLNVQDGFVQNNTLQPGQVNITQETYNNIVLQQLRELWTKYGTLEEIWFDGGYTMDLKAPITALLDELQSQAIAFNGYGVSSNPARWIGNEMGVAPDPNWSTGITNDGGDPDSSVFCPAECDTTLQEHDRWFWTNMTLRPLSELIQVYHQTVGRNCILMLDLSPDRTGLIPIAHAKRYKELGDFIRSCYSTSVSPTEHVTFDDSTIHILLFDSFPVTVDRSVIQEDQTQGQVIRAYTIDIQLVNATHTDQWMTVAQGTSIGNKKIDVWSAGPQLINAIRLNITKSVDTPVIKAFTVHLCN</sequence>
<evidence type="ECO:0000256" key="4">
    <source>
        <dbReference type="ARBA" id="ARBA00022801"/>
    </source>
</evidence>
<dbReference type="Gene3D" id="2.60.120.260">
    <property type="entry name" value="Galactose-binding domain-like"/>
    <property type="match status" value="1"/>
</dbReference>
<dbReference type="SMART" id="SM00812">
    <property type="entry name" value="Alpha_L_fucos"/>
    <property type="match status" value="1"/>
</dbReference>
<accession>A0A819NRC9</accession>
<dbReference type="GO" id="GO:0006004">
    <property type="term" value="P:fucose metabolic process"/>
    <property type="evidence" value="ECO:0007669"/>
    <property type="project" value="TreeGrafter"/>
</dbReference>